<evidence type="ECO:0000256" key="1">
    <source>
        <dbReference type="SAM" id="Phobius"/>
    </source>
</evidence>
<gene>
    <name evidence="2" type="ORF">H9L14_06900</name>
</gene>
<accession>A0ABX6TB86</accession>
<proteinExistence type="predicted"/>
<organism evidence="2 3">
    <name type="scientific">Sphingomonas sediminicola</name>
    <dbReference type="NCBI Taxonomy" id="386874"/>
    <lineage>
        <taxon>Bacteria</taxon>
        <taxon>Pseudomonadati</taxon>
        <taxon>Pseudomonadota</taxon>
        <taxon>Alphaproteobacteria</taxon>
        <taxon>Sphingomonadales</taxon>
        <taxon>Sphingomonadaceae</taxon>
        <taxon>Sphingomonas</taxon>
    </lineage>
</organism>
<feature type="transmembrane region" description="Helical" evidence="1">
    <location>
        <begin position="33"/>
        <end position="53"/>
    </location>
</feature>
<keyword evidence="3" id="KW-1185">Reference proteome</keyword>
<keyword evidence="1" id="KW-1133">Transmembrane helix</keyword>
<dbReference type="InterPro" id="IPR018692">
    <property type="entry name" value="DUF2189"/>
</dbReference>
<keyword evidence="1" id="KW-0812">Transmembrane</keyword>
<dbReference type="Pfam" id="PF09955">
    <property type="entry name" value="DUF2189"/>
    <property type="match status" value="1"/>
</dbReference>
<protein>
    <submittedName>
        <fullName evidence="2">DUF2189 domain-containing protein</fullName>
    </submittedName>
</protein>
<reference evidence="2 3" key="1">
    <citation type="submission" date="2020-08" db="EMBL/GenBank/DDBJ databases">
        <title>Genome sequence of Sphingomonas sediminicola KACC 15039T.</title>
        <authorList>
            <person name="Hyun D.-W."/>
            <person name="Bae J.-W."/>
        </authorList>
    </citation>
    <scope>NUCLEOTIDE SEQUENCE [LARGE SCALE GENOMIC DNA]</scope>
    <source>
        <strain evidence="2 3">KACC 15039</strain>
    </source>
</reference>
<dbReference type="EMBL" id="CP060782">
    <property type="protein sequence ID" value="QNP46940.1"/>
    <property type="molecule type" value="Genomic_DNA"/>
</dbReference>
<feature type="transmembrane region" description="Helical" evidence="1">
    <location>
        <begin position="130"/>
        <end position="153"/>
    </location>
</feature>
<feature type="transmembrane region" description="Helical" evidence="1">
    <location>
        <begin position="82"/>
        <end position="110"/>
    </location>
</feature>
<sequence length="234" mass="25011">MDMRGDLIFVGLIYVLVGVVAATAVMGGALLPLLFPIIAGVGLMGPVAALGFYEMARRRESGLHSNWQHFLDVRKRPGADEIAIVGALLLGIFVAWVFVASGLYVALFGWWEPPSIGAFLSRVFTTPEGWALILIGNAIGLGFAALVLGLSVVSMPMLVDCDISAAEAVSTSWRAARANPGVMFRWGVTVAALLVIGSIPLFVGLAAVLPWLGYATWHLYTKLVDRSAIKSRRD</sequence>
<name>A0ABX6TB86_9SPHN</name>
<evidence type="ECO:0000313" key="2">
    <source>
        <dbReference type="EMBL" id="QNP46940.1"/>
    </source>
</evidence>
<evidence type="ECO:0000313" key="3">
    <source>
        <dbReference type="Proteomes" id="UP000516105"/>
    </source>
</evidence>
<feature type="transmembrane region" description="Helical" evidence="1">
    <location>
        <begin position="186"/>
        <end position="212"/>
    </location>
</feature>
<feature type="transmembrane region" description="Helical" evidence="1">
    <location>
        <begin position="7"/>
        <end position="27"/>
    </location>
</feature>
<dbReference type="Proteomes" id="UP000516105">
    <property type="component" value="Chromosome"/>
</dbReference>
<keyword evidence="1" id="KW-0472">Membrane</keyword>